<comment type="caution">
    <text evidence="1">The sequence shown here is derived from an EMBL/GenBank/DDBJ whole genome shotgun (WGS) entry which is preliminary data.</text>
</comment>
<evidence type="ECO:0000313" key="2">
    <source>
        <dbReference type="Proteomes" id="UP001353858"/>
    </source>
</evidence>
<reference evidence="2" key="1">
    <citation type="submission" date="2023-01" db="EMBL/GenBank/DDBJ databases">
        <title>Key to firefly adult light organ development and bioluminescence: homeobox transcription factors regulate luciferase expression and transportation to peroxisome.</title>
        <authorList>
            <person name="Fu X."/>
        </authorList>
    </citation>
    <scope>NUCLEOTIDE SEQUENCE [LARGE SCALE GENOMIC DNA]</scope>
</reference>
<organism evidence="1 2">
    <name type="scientific">Aquatica leii</name>
    <dbReference type="NCBI Taxonomy" id="1421715"/>
    <lineage>
        <taxon>Eukaryota</taxon>
        <taxon>Metazoa</taxon>
        <taxon>Ecdysozoa</taxon>
        <taxon>Arthropoda</taxon>
        <taxon>Hexapoda</taxon>
        <taxon>Insecta</taxon>
        <taxon>Pterygota</taxon>
        <taxon>Neoptera</taxon>
        <taxon>Endopterygota</taxon>
        <taxon>Coleoptera</taxon>
        <taxon>Polyphaga</taxon>
        <taxon>Elateriformia</taxon>
        <taxon>Elateroidea</taxon>
        <taxon>Lampyridae</taxon>
        <taxon>Luciolinae</taxon>
        <taxon>Aquatica</taxon>
    </lineage>
</organism>
<dbReference type="AlphaFoldDB" id="A0AAN7Q3U0"/>
<sequence>MPGTELGKRGYELVVSLIEFFEQERDAGGPFLSLNNVQERVAVALKISISTVNRASQKVNDESIPSTSQLKRKLPRPVTNIDNFAKVAIRNTIYRMYENSKL</sequence>
<name>A0AAN7Q3U0_9COLE</name>
<dbReference type="Proteomes" id="UP001353858">
    <property type="component" value="Unassembled WGS sequence"/>
</dbReference>
<accession>A0AAN7Q3U0</accession>
<keyword evidence="2" id="KW-1185">Reference proteome</keyword>
<dbReference type="EMBL" id="JARPUR010000004">
    <property type="protein sequence ID" value="KAK4878585.1"/>
    <property type="molecule type" value="Genomic_DNA"/>
</dbReference>
<gene>
    <name evidence="1" type="ORF">RN001_011091</name>
</gene>
<evidence type="ECO:0000313" key="1">
    <source>
        <dbReference type="EMBL" id="KAK4878585.1"/>
    </source>
</evidence>
<proteinExistence type="predicted"/>
<protein>
    <submittedName>
        <fullName evidence="1">Uncharacterized protein</fullName>
    </submittedName>
</protein>